<evidence type="ECO:0000313" key="3">
    <source>
        <dbReference type="EMBL" id="KAF5216998.1"/>
    </source>
</evidence>
<feature type="compositionally biased region" description="Basic residues" evidence="1">
    <location>
        <begin position="1"/>
        <end position="10"/>
    </location>
</feature>
<evidence type="ECO:0000313" key="4">
    <source>
        <dbReference type="Proteomes" id="UP000583944"/>
    </source>
</evidence>
<name>A0A7J6XT09_TRYCR</name>
<keyword evidence="2" id="KW-1133">Transmembrane helix</keyword>
<reference evidence="3 4" key="1">
    <citation type="journal article" date="2019" name="Genome Biol. Evol.">
        <title>Nanopore Sequencing Significantly Improves Genome Assembly of the Protozoan Parasite Trypanosoma cruzi.</title>
        <authorList>
            <person name="Diaz-Viraque F."/>
            <person name="Pita S."/>
            <person name="Greif G."/>
            <person name="de Souza R.C.M."/>
            <person name="Iraola G."/>
            <person name="Robello C."/>
        </authorList>
    </citation>
    <scope>NUCLEOTIDE SEQUENCE [LARGE SCALE GENOMIC DNA]</scope>
    <source>
        <strain evidence="3 4">Berenice</strain>
    </source>
</reference>
<sequence length="324" mass="37773">MQASPHRKVKGNGNMPTKQHKQRFKEKEKNKKPKRGTTSAHTLIAPVKQNTHTGRERERGRPLNAIKTKQKQLRCSAHAARQDGSGACRAKESANGPAWVCMQYIQWAHYVCASWDEVRARVHARGHTQRVSEGRVCVRAVHGSLSLTLTRPPPQQQPHTQQQQEEAKEGRWCGRPRCCRHCRQSSPLYFSWLWLRLVFPSDWLLYFHFVFLLLSLHHQLLDHCWGCPLQCFCQNHYWRHHRLPWVMVALILHGRLGRVVALARVVNPQCWTVHSLLLVVAMVLPFVFLRRWLDFHVSLLVPHDLRFLFLLRVLLPPSLQDCEV</sequence>
<feature type="region of interest" description="Disordered" evidence="1">
    <location>
        <begin position="148"/>
        <end position="168"/>
    </location>
</feature>
<feature type="region of interest" description="Disordered" evidence="1">
    <location>
        <begin position="1"/>
        <end position="43"/>
    </location>
</feature>
<proteinExistence type="predicted"/>
<evidence type="ECO:0000256" key="2">
    <source>
        <dbReference type="SAM" id="Phobius"/>
    </source>
</evidence>
<keyword evidence="2" id="KW-0472">Membrane</keyword>
<dbReference type="AlphaFoldDB" id="A0A7J6XT09"/>
<gene>
    <name evidence="3" type="ORF">ECC02_010181</name>
</gene>
<comment type="caution">
    <text evidence="3">The sequence shown here is derived from an EMBL/GenBank/DDBJ whole genome shotgun (WGS) entry which is preliminary data.</text>
</comment>
<protein>
    <submittedName>
        <fullName evidence="3">Uncharacterized protein</fullName>
    </submittedName>
</protein>
<keyword evidence="2" id="KW-0812">Transmembrane</keyword>
<feature type="transmembrane region" description="Helical" evidence="2">
    <location>
        <begin position="271"/>
        <end position="289"/>
    </location>
</feature>
<evidence type="ECO:0000256" key="1">
    <source>
        <dbReference type="SAM" id="MobiDB-lite"/>
    </source>
</evidence>
<dbReference type="EMBL" id="JABDHM010000161">
    <property type="protein sequence ID" value="KAF5216998.1"/>
    <property type="molecule type" value="Genomic_DNA"/>
</dbReference>
<feature type="compositionally biased region" description="Basic residues" evidence="1">
    <location>
        <begin position="18"/>
        <end position="35"/>
    </location>
</feature>
<feature type="transmembrane region" description="Helical" evidence="2">
    <location>
        <begin position="189"/>
        <end position="214"/>
    </location>
</feature>
<dbReference type="VEuPathDB" id="TriTrypDB:ECC02_010181"/>
<organism evidence="3 4">
    <name type="scientific">Trypanosoma cruzi</name>
    <dbReference type="NCBI Taxonomy" id="5693"/>
    <lineage>
        <taxon>Eukaryota</taxon>
        <taxon>Discoba</taxon>
        <taxon>Euglenozoa</taxon>
        <taxon>Kinetoplastea</taxon>
        <taxon>Metakinetoplastina</taxon>
        <taxon>Trypanosomatida</taxon>
        <taxon>Trypanosomatidae</taxon>
        <taxon>Trypanosoma</taxon>
        <taxon>Schizotrypanum</taxon>
    </lineage>
</organism>
<dbReference type="Proteomes" id="UP000583944">
    <property type="component" value="Unassembled WGS sequence"/>
</dbReference>
<accession>A0A7J6XT09</accession>